<dbReference type="NCBIfam" id="TIGR00426">
    <property type="entry name" value="competence protein ComEA helix-hairpin-helix repeat region"/>
    <property type="match status" value="1"/>
</dbReference>
<feature type="domain" description="Helix-hairpin-helix DNA-binding motif class 1" evidence="2">
    <location>
        <begin position="174"/>
        <end position="193"/>
    </location>
</feature>
<dbReference type="InterPro" id="IPR003583">
    <property type="entry name" value="Hlx-hairpin-Hlx_DNA-bd_motif"/>
</dbReference>
<dbReference type="InterPro" id="IPR004509">
    <property type="entry name" value="Competence_ComEA_HhH"/>
</dbReference>
<dbReference type="GO" id="GO:0003677">
    <property type="term" value="F:DNA binding"/>
    <property type="evidence" value="ECO:0007669"/>
    <property type="project" value="InterPro"/>
</dbReference>
<dbReference type="AlphaFoldDB" id="A0AAF0YNG9"/>
<name>A0AAF0YNG9_9STAP</name>
<feature type="domain" description="Helix-hairpin-helix DNA-binding motif class 1" evidence="2">
    <location>
        <begin position="144"/>
        <end position="163"/>
    </location>
</feature>
<reference evidence="3 4" key="2">
    <citation type="submission" date="2023-10" db="EMBL/GenBank/DDBJ databases">
        <authorList>
            <person name="Choi B."/>
        </authorList>
    </citation>
    <scope>NUCLEOTIDE SEQUENCE [LARGE SCALE GENOMIC DNA]</scope>
    <source>
        <strain evidence="3 4">UMB0959</strain>
    </source>
</reference>
<keyword evidence="4" id="KW-1185">Reference proteome</keyword>
<dbReference type="KEGG" id="nmy:CJ229_001370"/>
<organism evidence="3 4">
    <name type="scientific">Nosocomiicoccus massiliensis</name>
    <dbReference type="NCBI Taxonomy" id="1232430"/>
    <lineage>
        <taxon>Bacteria</taxon>
        <taxon>Bacillati</taxon>
        <taxon>Bacillota</taxon>
        <taxon>Bacilli</taxon>
        <taxon>Bacillales</taxon>
        <taxon>Staphylococcaceae</taxon>
        <taxon>Nosocomiicoccus</taxon>
    </lineage>
</organism>
<gene>
    <name evidence="3" type="ORF">CJ229_001370</name>
</gene>
<dbReference type="SMART" id="SM00278">
    <property type="entry name" value="HhH1"/>
    <property type="match status" value="2"/>
</dbReference>
<dbReference type="EMBL" id="CP136964">
    <property type="protein sequence ID" value="WOS96422.1"/>
    <property type="molecule type" value="Genomic_DNA"/>
</dbReference>
<dbReference type="Pfam" id="PF12836">
    <property type="entry name" value="HHH_3"/>
    <property type="match status" value="1"/>
</dbReference>
<dbReference type="PANTHER" id="PTHR21180">
    <property type="entry name" value="ENDONUCLEASE/EXONUCLEASE/PHOSPHATASE FAMILY DOMAIN-CONTAINING PROTEIN 1"/>
    <property type="match status" value="1"/>
</dbReference>
<dbReference type="InterPro" id="IPR051675">
    <property type="entry name" value="Endo/Exo/Phosphatase_dom_1"/>
</dbReference>
<evidence type="ECO:0000313" key="4">
    <source>
        <dbReference type="Proteomes" id="UP000243626"/>
    </source>
</evidence>
<dbReference type="GO" id="GO:0006281">
    <property type="term" value="P:DNA repair"/>
    <property type="evidence" value="ECO:0007669"/>
    <property type="project" value="InterPro"/>
</dbReference>
<keyword evidence="1" id="KW-1133">Transmembrane helix</keyword>
<dbReference type="SUPFAM" id="SSF47781">
    <property type="entry name" value="RuvA domain 2-like"/>
    <property type="match status" value="1"/>
</dbReference>
<keyword evidence="1" id="KW-0472">Membrane</keyword>
<dbReference type="InterPro" id="IPR010994">
    <property type="entry name" value="RuvA_2-like"/>
</dbReference>
<protein>
    <submittedName>
        <fullName evidence="3">Helix-hairpin-helix domain-containing protein</fullName>
    </submittedName>
</protein>
<dbReference type="GO" id="GO:0015628">
    <property type="term" value="P:protein secretion by the type II secretion system"/>
    <property type="evidence" value="ECO:0007669"/>
    <property type="project" value="TreeGrafter"/>
</dbReference>
<reference evidence="4" key="1">
    <citation type="submission" date="2017-09" db="EMBL/GenBank/DDBJ databases">
        <title>Bacterial strain isolated from the female urinary microbiota.</title>
        <authorList>
            <person name="Thomas-White K."/>
            <person name="Kumar N."/>
            <person name="Forster S."/>
            <person name="Putonti C."/>
            <person name="Lawley T."/>
            <person name="Wolfe A.J."/>
        </authorList>
    </citation>
    <scope>NUCLEOTIDE SEQUENCE [LARGE SCALE GENOMIC DNA]</scope>
    <source>
        <strain evidence="4">UMB0959</strain>
    </source>
</reference>
<feature type="transmembrane region" description="Helical" evidence="1">
    <location>
        <begin position="12"/>
        <end position="29"/>
    </location>
</feature>
<sequence>MTELFFKYKTIISTAALGIIAVVMFILFFKTTDDFEYTTPVEVDNSVHAQVEEEVDTMSLNSIFVEIKGAVKHPNVYEMPKDARVKDIILLGEPLDSADLNQINQSEKLRDEMSIYVPAKGEIIETERETSSSHIVNINKASKDELMTLNGIGAKKAETIINYREENGLFEKKEDLMNIPGIGQKTFENLENDIEI</sequence>
<proteinExistence type="predicted"/>
<evidence type="ECO:0000313" key="3">
    <source>
        <dbReference type="EMBL" id="WOS96422.1"/>
    </source>
</evidence>
<dbReference type="RefSeq" id="WP_179853815.1">
    <property type="nucleotide sequence ID" value="NZ_CP136964.1"/>
</dbReference>
<keyword evidence="1" id="KW-0812">Transmembrane</keyword>
<dbReference type="GO" id="GO:0015627">
    <property type="term" value="C:type II protein secretion system complex"/>
    <property type="evidence" value="ECO:0007669"/>
    <property type="project" value="TreeGrafter"/>
</dbReference>
<dbReference type="PANTHER" id="PTHR21180:SF32">
    <property type="entry name" value="ENDONUCLEASE_EXONUCLEASE_PHOSPHATASE FAMILY DOMAIN-CONTAINING PROTEIN 1"/>
    <property type="match status" value="1"/>
</dbReference>
<dbReference type="Proteomes" id="UP000243626">
    <property type="component" value="Chromosome"/>
</dbReference>
<dbReference type="Gene3D" id="1.10.150.280">
    <property type="entry name" value="AF1531-like domain"/>
    <property type="match status" value="1"/>
</dbReference>
<accession>A0AAF0YNG9</accession>
<evidence type="ECO:0000259" key="2">
    <source>
        <dbReference type="SMART" id="SM00278"/>
    </source>
</evidence>
<evidence type="ECO:0000256" key="1">
    <source>
        <dbReference type="SAM" id="Phobius"/>
    </source>
</evidence>